<evidence type="ECO:0000256" key="4">
    <source>
        <dbReference type="ARBA" id="ARBA00022989"/>
    </source>
</evidence>
<dbReference type="KEGG" id="bapi:BBC0122_010900"/>
<gene>
    <name evidence="8" type="ORF">BBC0122_010900</name>
</gene>
<keyword evidence="5 6" id="KW-0472">Membrane</keyword>
<dbReference type="Pfam" id="PF03772">
    <property type="entry name" value="Competence"/>
    <property type="match status" value="1"/>
</dbReference>
<dbReference type="InterPro" id="IPR004477">
    <property type="entry name" value="ComEC_N"/>
</dbReference>
<evidence type="ECO:0000256" key="6">
    <source>
        <dbReference type="SAM" id="Phobius"/>
    </source>
</evidence>
<feature type="transmembrane region" description="Helical" evidence="6">
    <location>
        <begin position="57"/>
        <end position="77"/>
    </location>
</feature>
<keyword evidence="3 6" id="KW-0812">Transmembrane</keyword>
<feature type="transmembrane region" description="Helical" evidence="6">
    <location>
        <begin position="363"/>
        <end position="380"/>
    </location>
</feature>
<sequence length="746" mass="80792">MASAAQLYSPVERHVVSLPDDIPFINPHKTGINSLSKKLKDALLWVYHSFVHEFEQGLAFLLIPVFMAVGAIIYFTLPYEPDGSKLAAYCALAIGFFILSRHYRPAFFVAGFATCIVVGAFCSKIETWRIATPMLGSDISTTIRGRVIAVEKATNAKSRLVVDILATNNPHLHYAPERVKLSASTSNMEIEPGDGVEGRVKLRASSGPIRPNSYDFGFSNYFQSIGGQGYFVGKPKKIIVEPPDSLIERVSLGISRLRVAMTVRIIKAIGGETGSIAAALITGQRGGISQTTNDALRVAGLSHILSISGLHMAMVAGMVLIIVRTLLAIFPGFASRYQSKKIAAAAALLASAFYLVLSGSDVAAQRSFVMVAVMLIAIIFDRSAITMRNLAIAAIMTLLVVPHEVLGPSFQMSFSATAALVAVFGWWSRRPKSYYQTTPMFVGAGIMRIVLFPVLSTAIASLVAGLASGIFSAYHFSNTAPLGIISNALAFPVMSIIVMPFALVAALVMPFGLEWLPLQVMGGGVKLVEKIAYSVAAISPDINPGVIPPVALVFLSSGLIIFLILKTRLCLFSVLWFLVGVFFVVLQKPPLLLVSEDKGAVGLIDNRNLYITDKKPTKFVTEVWQRSYKLNAVVGPANAEQREGAQFICNEGTCRAQKDGGLKIAVIEEQYNSDMTCPDADILVVYQNIHLLKCDSGQKIITATSLMLYGTMLVTDKGKIISSIKGGPTRPWNEYRKYLQASNRSF</sequence>
<protein>
    <submittedName>
        <fullName evidence="8">ComEC/Rec2-related protein</fullName>
    </submittedName>
</protein>
<keyword evidence="9" id="KW-1185">Reference proteome</keyword>
<dbReference type="GO" id="GO:0005886">
    <property type="term" value="C:plasma membrane"/>
    <property type="evidence" value="ECO:0007669"/>
    <property type="project" value="UniProtKB-SubCell"/>
</dbReference>
<feature type="transmembrane region" description="Helical" evidence="6">
    <location>
        <begin position="458"/>
        <end position="476"/>
    </location>
</feature>
<feature type="transmembrane region" description="Helical" evidence="6">
    <location>
        <begin position="84"/>
        <end position="100"/>
    </location>
</feature>
<dbReference type="AlphaFoldDB" id="A0A1U9MHL4"/>
<accession>A0A1U9MHL4</accession>
<feature type="transmembrane region" description="Helical" evidence="6">
    <location>
        <begin position="304"/>
        <end position="330"/>
    </location>
</feature>
<feature type="transmembrane region" description="Helical" evidence="6">
    <location>
        <begin position="546"/>
        <end position="564"/>
    </location>
</feature>
<feature type="transmembrane region" description="Helical" evidence="6">
    <location>
        <begin position="409"/>
        <end position="427"/>
    </location>
</feature>
<dbReference type="PANTHER" id="PTHR30619">
    <property type="entry name" value="DNA INTERNALIZATION/COMPETENCE PROTEIN COMEC/REC2"/>
    <property type="match status" value="1"/>
</dbReference>
<dbReference type="OrthoDB" id="9790149at2"/>
<dbReference type="Proteomes" id="UP000189632">
    <property type="component" value="Chromosome"/>
</dbReference>
<evidence type="ECO:0000313" key="9">
    <source>
        <dbReference type="Proteomes" id="UP000189632"/>
    </source>
</evidence>
<feature type="domain" description="ComEC/Rec2-related protein" evidence="7">
    <location>
        <begin position="280"/>
        <end position="567"/>
    </location>
</feature>
<comment type="subcellular location">
    <subcellularLocation>
        <location evidence="1">Cell membrane</location>
        <topology evidence="1">Multi-pass membrane protein</topology>
    </subcellularLocation>
</comment>
<evidence type="ECO:0000256" key="1">
    <source>
        <dbReference type="ARBA" id="ARBA00004651"/>
    </source>
</evidence>
<evidence type="ECO:0000256" key="3">
    <source>
        <dbReference type="ARBA" id="ARBA00022692"/>
    </source>
</evidence>
<organism evidence="8 9">
    <name type="scientific">Bartonella choladocola</name>
    <dbReference type="NCBI Taxonomy" id="2750995"/>
    <lineage>
        <taxon>Bacteria</taxon>
        <taxon>Pseudomonadati</taxon>
        <taxon>Pseudomonadota</taxon>
        <taxon>Alphaproteobacteria</taxon>
        <taxon>Hyphomicrobiales</taxon>
        <taxon>Bartonellaceae</taxon>
        <taxon>Bartonella</taxon>
    </lineage>
</organism>
<dbReference type="PANTHER" id="PTHR30619:SF1">
    <property type="entry name" value="RECOMBINATION PROTEIN 2"/>
    <property type="match status" value="1"/>
</dbReference>
<evidence type="ECO:0000259" key="7">
    <source>
        <dbReference type="Pfam" id="PF03772"/>
    </source>
</evidence>
<evidence type="ECO:0000256" key="5">
    <source>
        <dbReference type="ARBA" id="ARBA00023136"/>
    </source>
</evidence>
<keyword evidence="4 6" id="KW-1133">Transmembrane helix</keyword>
<dbReference type="InterPro" id="IPR052159">
    <property type="entry name" value="Competence_DNA_uptake"/>
</dbReference>
<dbReference type="RefSeq" id="WP_077992053.1">
    <property type="nucleotide sequence ID" value="NZ_CP015625.1"/>
</dbReference>
<proteinExistence type="predicted"/>
<feature type="transmembrane region" description="Helical" evidence="6">
    <location>
        <begin position="342"/>
        <end position="357"/>
    </location>
</feature>
<evidence type="ECO:0000313" key="8">
    <source>
        <dbReference type="EMBL" id="AQT47210.1"/>
    </source>
</evidence>
<keyword evidence="2" id="KW-1003">Cell membrane</keyword>
<reference evidence="8 9" key="1">
    <citation type="submission" date="2016-11" db="EMBL/GenBank/DDBJ databases">
        <title>Comparative genomics of Bartonella apis.</title>
        <authorList>
            <person name="Engel P."/>
        </authorList>
    </citation>
    <scope>NUCLEOTIDE SEQUENCE [LARGE SCALE GENOMIC DNA]</scope>
    <source>
        <strain evidence="8 9">BBC0122</strain>
    </source>
</reference>
<feature type="transmembrane region" description="Helical" evidence="6">
    <location>
        <begin position="569"/>
        <end position="586"/>
    </location>
</feature>
<feature type="transmembrane region" description="Helical" evidence="6">
    <location>
        <begin position="488"/>
        <end position="513"/>
    </location>
</feature>
<name>A0A1U9MHL4_9HYPH</name>
<evidence type="ECO:0000256" key="2">
    <source>
        <dbReference type="ARBA" id="ARBA00022475"/>
    </source>
</evidence>
<dbReference type="NCBIfam" id="TIGR00360">
    <property type="entry name" value="ComEC_N-term"/>
    <property type="match status" value="1"/>
</dbReference>
<dbReference type="EMBL" id="CP015625">
    <property type="protein sequence ID" value="AQT47210.1"/>
    <property type="molecule type" value="Genomic_DNA"/>
</dbReference>